<accession>A0A7U7G8Q0</accession>
<dbReference type="InterPro" id="IPR051734">
    <property type="entry name" value="VapB_TA_antitoxins"/>
</dbReference>
<evidence type="ECO:0000313" key="4">
    <source>
        <dbReference type="EMBL" id="CDH43913.1"/>
    </source>
</evidence>
<dbReference type="SUPFAM" id="SSF89447">
    <property type="entry name" value="AbrB/MazE/MraZ-like"/>
    <property type="match status" value="1"/>
</dbReference>
<name>A0A7U7G8Q0_9GAMM</name>
<comment type="caution">
    <text evidence="4">The sequence shown here is derived from an EMBL/GenBank/DDBJ whole genome shotgun (WGS) entry which is preliminary data.</text>
</comment>
<protein>
    <submittedName>
        <fullName evidence="4">SpoVT/AbrB domain-containing protein</fullName>
    </submittedName>
</protein>
<organism evidence="4 5">
    <name type="scientific">Candidatus Contendobacter odensis Run_B_J11</name>
    <dbReference type="NCBI Taxonomy" id="1400861"/>
    <lineage>
        <taxon>Bacteria</taxon>
        <taxon>Pseudomonadati</taxon>
        <taxon>Pseudomonadota</taxon>
        <taxon>Gammaproteobacteria</taxon>
        <taxon>Candidatus Competibacteraceae</taxon>
        <taxon>Candidatus Contendibacter</taxon>
    </lineage>
</organism>
<dbReference type="OrthoDB" id="5298361at2"/>
<evidence type="ECO:0000313" key="5">
    <source>
        <dbReference type="Proteomes" id="UP000019184"/>
    </source>
</evidence>
<dbReference type="Gene3D" id="2.10.260.10">
    <property type="match status" value="1"/>
</dbReference>
<dbReference type="InterPro" id="IPR007159">
    <property type="entry name" value="SpoVT-AbrB_dom"/>
</dbReference>
<dbReference type="RefSeq" id="WP_034431002.1">
    <property type="nucleotide sequence ID" value="NZ_CBTK010000046.1"/>
</dbReference>
<dbReference type="PANTHER" id="PTHR37550">
    <property type="entry name" value="ANTITOXIN VAPB1"/>
    <property type="match status" value="1"/>
</dbReference>
<keyword evidence="2" id="KW-0238">DNA-binding</keyword>
<dbReference type="GO" id="GO:0003677">
    <property type="term" value="F:DNA binding"/>
    <property type="evidence" value="ECO:0007669"/>
    <property type="project" value="UniProtKB-UniRule"/>
</dbReference>
<dbReference type="PROSITE" id="PS51740">
    <property type="entry name" value="SPOVT_ABRB"/>
    <property type="match status" value="1"/>
</dbReference>
<dbReference type="Pfam" id="PF04014">
    <property type="entry name" value="MazE_antitoxin"/>
    <property type="match status" value="1"/>
</dbReference>
<dbReference type="Proteomes" id="UP000019184">
    <property type="component" value="Unassembled WGS sequence"/>
</dbReference>
<feature type="domain" description="SpoVT-AbrB" evidence="3">
    <location>
        <begin position="6"/>
        <end position="47"/>
    </location>
</feature>
<comment type="similarity">
    <text evidence="1">Belongs to the VapB family.</text>
</comment>
<gene>
    <name evidence="4" type="ORF">BN874_140006</name>
</gene>
<evidence type="ECO:0000256" key="1">
    <source>
        <dbReference type="ARBA" id="ARBA00007924"/>
    </source>
</evidence>
<sequence>MVTLTSRVFMNGNSQAIRIPQAFRLAASQVEITRNADGDLVIHPLPPEQDRGTALLQALAAFDDDFAAQLEQDRRTASPVQEREEL</sequence>
<evidence type="ECO:0000256" key="2">
    <source>
        <dbReference type="PROSITE-ProRule" id="PRU01076"/>
    </source>
</evidence>
<proteinExistence type="inferred from homology"/>
<dbReference type="PANTHER" id="PTHR37550:SF3">
    <property type="entry name" value="ANTITOXIN VAPB1"/>
    <property type="match status" value="1"/>
</dbReference>
<dbReference type="EMBL" id="CBTK010000046">
    <property type="protein sequence ID" value="CDH43913.1"/>
    <property type="molecule type" value="Genomic_DNA"/>
</dbReference>
<keyword evidence="5" id="KW-1185">Reference proteome</keyword>
<evidence type="ECO:0000259" key="3">
    <source>
        <dbReference type="PROSITE" id="PS51740"/>
    </source>
</evidence>
<dbReference type="AlphaFoldDB" id="A0A7U7G8Q0"/>
<reference evidence="4 5" key="1">
    <citation type="journal article" date="2014" name="ISME J.">
        <title>Candidatus Competibacter-lineage genomes retrieved from metagenomes reveal functional metabolic diversity.</title>
        <authorList>
            <person name="McIlroy S.J."/>
            <person name="Albertsen M."/>
            <person name="Andresen E.K."/>
            <person name="Saunders A.M."/>
            <person name="Kristiansen R."/>
            <person name="Stokholm-Bjerregaard M."/>
            <person name="Nielsen K.L."/>
            <person name="Nielsen P.H."/>
        </authorList>
    </citation>
    <scope>NUCLEOTIDE SEQUENCE [LARGE SCALE GENOMIC DNA]</scope>
    <source>
        <strain evidence="4 5">Run_B_J11</strain>
    </source>
</reference>
<dbReference type="InterPro" id="IPR037914">
    <property type="entry name" value="SpoVT-AbrB_sf"/>
</dbReference>